<keyword evidence="3" id="KW-1185">Reference proteome</keyword>
<keyword evidence="1" id="KW-0472">Membrane</keyword>
<dbReference type="Proteomes" id="UP001054945">
    <property type="component" value="Unassembled WGS sequence"/>
</dbReference>
<dbReference type="EMBL" id="BPLR01018215">
    <property type="protein sequence ID" value="GIY97787.1"/>
    <property type="molecule type" value="Genomic_DNA"/>
</dbReference>
<evidence type="ECO:0000313" key="2">
    <source>
        <dbReference type="EMBL" id="GIY97787.1"/>
    </source>
</evidence>
<evidence type="ECO:0000256" key="1">
    <source>
        <dbReference type="SAM" id="Phobius"/>
    </source>
</evidence>
<sequence length="88" mass="10040">MCKIFVSRSSDCSRAPCDRGLESGSSLTHLAAELLDTNPFSLFLLWLLIYLGAVPFHFASGYYSWMLRFHVHHGDWRDGNRPFSFLNG</sequence>
<evidence type="ECO:0000313" key="3">
    <source>
        <dbReference type="Proteomes" id="UP001054945"/>
    </source>
</evidence>
<proteinExistence type="predicted"/>
<keyword evidence="1" id="KW-0812">Transmembrane</keyword>
<feature type="transmembrane region" description="Helical" evidence="1">
    <location>
        <begin position="43"/>
        <end position="63"/>
    </location>
</feature>
<comment type="caution">
    <text evidence="2">The sequence shown here is derived from an EMBL/GenBank/DDBJ whole genome shotgun (WGS) entry which is preliminary data.</text>
</comment>
<keyword evidence="1" id="KW-1133">Transmembrane helix</keyword>
<gene>
    <name evidence="2" type="ORF">CEXT_673501</name>
</gene>
<dbReference type="AlphaFoldDB" id="A0AAV4XSV3"/>
<accession>A0AAV4XSV3</accession>
<reference evidence="2 3" key="1">
    <citation type="submission" date="2021-06" db="EMBL/GenBank/DDBJ databases">
        <title>Caerostris extrusa draft genome.</title>
        <authorList>
            <person name="Kono N."/>
            <person name="Arakawa K."/>
        </authorList>
    </citation>
    <scope>NUCLEOTIDE SEQUENCE [LARGE SCALE GENOMIC DNA]</scope>
</reference>
<organism evidence="2 3">
    <name type="scientific">Caerostris extrusa</name>
    <name type="common">Bark spider</name>
    <name type="synonym">Caerostris bankana</name>
    <dbReference type="NCBI Taxonomy" id="172846"/>
    <lineage>
        <taxon>Eukaryota</taxon>
        <taxon>Metazoa</taxon>
        <taxon>Ecdysozoa</taxon>
        <taxon>Arthropoda</taxon>
        <taxon>Chelicerata</taxon>
        <taxon>Arachnida</taxon>
        <taxon>Araneae</taxon>
        <taxon>Araneomorphae</taxon>
        <taxon>Entelegynae</taxon>
        <taxon>Araneoidea</taxon>
        <taxon>Araneidae</taxon>
        <taxon>Caerostris</taxon>
    </lineage>
</organism>
<name>A0AAV4XSV3_CAEEX</name>
<protein>
    <submittedName>
        <fullName evidence="2">Uncharacterized protein</fullName>
    </submittedName>
</protein>